<reference evidence="4" key="1">
    <citation type="submission" date="2023-04" db="EMBL/GenBank/DDBJ databases">
        <authorList>
            <consortium name="ELIXIR-Norway"/>
        </authorList>
    </citation>
    <scope>NUCLEOTIDE SEQUENCE [LARGE SCALE GENOMIC DNA]</scope>
</reference>
<feature type="compositionally biased region" description="Basic and acidic residues" evidence="3">
    <location>
        <begin position="146"/>
        <end position="167"/>
    </location>
</feature>
<gene>
    <name evidence="4" type="ORF">MRATA1EN1_LOCUS25068</name>
</gene>
<keyword evidence="1 2" id="KW-0175">Coiled coil</keyword>
<dbReference type="PANTHER" id="PTHR23158:SF59">
    <property type="match status" value="1"/>
</dbReference>
<protein>
    <submittedName>
        <fullName evidence="4">Uncharacterized protein</fullName>
    </submittedName>
</protein>
<feature type="compositionally biased region" description="Basic and acidic residues" evidence="3">
    <location>
        <begin position="296"/>
        <end position="306"/>
    </location>
</feature>
<feature type="coiled-coil region" evidence="2">
    <location>
        <begin position="395"/>
        <end position="450"/>
    </location>
</feature>
<evidence type="ECO:0000313" key="5">
    <source>
        <dbReference type="Proteomes" id="UP001176941"/>
    </source>
</evidence>
<feature type="region of interest" description="Disordered" evidence="3">
    <location>
        <begin position="140"/>
        <end position="218"/>
    </location>
</feature>
<evidence type="ECO:0000256" key="1">
    <source>
        <dbReference type="ARBA" id="ARBA00023054"/>
    </source>
</evidence>
<evidence type="ECO:0000256" key="3">
    <source>
        <dbReference type="SAM" id="MobiDB-lite"/>
    </source>
</evidence>
<feature type="region of interest" description="Disordered" evidence="3">
    <location>
        <begin position="231"/>
        <end position="310"/>
    </location>
</feature>
<accession>A0ABN8ZT06</accession>
<feature type="compositionally biased region" description="Basic and acidic residues" evidence="3">
    <location>
        <begin position="206"/>
        <end position="218"/>
    </location>
</feature>
<sequence>MESLLPALGPACQLMLEHLWGTLLVVSESWTHVSGLPEFPWEILVCALVLVLTVKRWHGLRSVKLRGQRSSACEEVCGKCSEDVGPRTQADGDLKPPRVEASPPALQTLCLSAMNADLSGSLFQDLADFLENVWYGQSSPLSQVTDGKHTLKASEDDGEQPRKKEMSDLNNNVDSPESPEPSDREIETEEQRVREKEGPGGGPEPPEAREERVLEDRVSRLRSTAEHLLTILPSPELLGDRRGDGDPDVPQKKEAENGHTPVQGPEADPQGVNDGADGAVSLPRPEGEQQATAGRPRGDQRGREELPGGTTSLHIEEASLRCANSWLDCEIQLLRRKLQGLPDLHGSCVMELHRRLFAQEARCVESKKQLFRVCRELNSECQIRNLSKKIAGDVRKELERTAAFHQQEVRVREERAQESWEAAVRLERELSALARENARLRQVLAQVEYNSQLAPRGLLAPAAPPAAHRGPEGSGEPLGHMTR</sequence>
<dbReference type="Proteomes" id="UP001176941">
    <property type="component" value="Chromosome 5"/>
</dbReference>
<evidence type="ECO:0000256" key="2">
    <source>
        <dbReference type="SAM" id="Coils"/>
    </source>
</evidence>
<dbReference type="PANTHER" id="PTHR23158">
    <property type="entry name" value="MELANOMA INHIBITORY ACTIVITY-RELATED"/>
    <property type="match status" value="1"/>
</dbReference>
<keyword evidence="5" id="KW-1185">Reference proteome</keyword>
<dbReference type="InterPro" id="IPR051500">
    <property type="entry name" value="cTAGE_MIA/OTOR"/>
</dbReference>
<feature type="region of interest" description="Disordered" evidence="3">
    <location>
        <begin position="460"/>
        <end position="483"/>
    </location>
</feature>
<name>A0ABN8ZT06_RANTA</name>
<organism evidence="4 5">
    <name type="scientific">Rangifer tarandus platyrhynchus</name>
    <name type="common">Svalbard reindeer</name>
    <dbReference type="NCBI Taxonomy" id="3082113"/>
    <lineage>
        <taxon>Eukaryota</taxon>
        <taxon>Metazoa</taxon>
        <taxon>Chordata</taxon>
        <taxon>Craniata</taxon>
        <taxon>Vertebrata</taxon>
        <taxon>Euteleostomi</taxon>
        <taxon>Mammalia</taxon>
        <taxon>Eutheria</taxon>
        <taxon>Laurasiatheria</taxon>
        <taxon>Artiodactyla</taxon>
        <taxon>Ruminantia</taxon>
        <taxon>Pecora</taxon>
        <taxon>Cervidae</taxon>
        <taxon>Odocoileinae</taxon>
        <taxon>Rangifer</taxon>
    </lineage>
</organism>
<feature type="compositionally biased region" description="Basic and acidic residues" evidence="3">
    <location>
        <begin position="238"/>
        <end position="257"/>
    </location>
</feature>
<evidence type="ECO:0000313" key="4">
    <source>
        <dbReference type="EMBL" id="CAI9176106.1"/>
    </source>
</evidence>
<feature type="compositionally biased region" description="Basic and acidic residues" evidence="3">
    <location>
        <begin position="181"/>
        <end position="198"/>
    </location>
</feature>
<dbReference type="EMBL" id="OX459941">
    <property type="protein sequence ID" value="CAI9176106.1"/>
    <property type="molecule type" value="Genomic_DNA"/>
</dbReference>
<proteinExistence type="predicted"/>